<accession>A0ABD0J0Y9</accession>
<protein>
    <submittedName>
        <fullName evidence="2">Uncharacterized protein</fullName>
    </submittedName>
</protein>
<proteinExistence type="predicted"/>
<name>A0ABD0J0Y9_9CAEN</name>
<dbReference type="AlphaFoldDB" id="A0ABD0J0Y9"/>
<reference evidence="2 3" key="1">
    <citation type="journal article" date="2023" name="Sci. Data">
        <title>Genome assembly of the Korean intertidal mud-creeper Batillaria attramentaria.</title>
        <authorList>
            <person name="Patra A.K."/>
            <person name="Ho P.T."/>
            <person name="Jun S."/>
            <person name="Lee S.J."/>
            <person name="Kim Y."/>
            <person name="Won Y.J."/>
        </authorList>
    </citation>
    <scope>NUCLEOTIDE SEQUENCE [LARGE SCALE GENOMIC DNA]</scope>
    <source>
        <strain evidence="2">Wonlab-2016</strain>
    </source>
</reference>
<comment type="caution">
    <text evidence="2">The sequence shown here is derived from an EMBL/GenBank/DDBJ whole genome shotgun (WGS) entry which is preliminary data.</text>
</comment>
<keyword evidence="3" id="KW-1185">Reference proteome</keyword>
<feature type="non-terminal residue" evidence="2">
    <location>
        <position position="62"/>
    </location>
</feature>
<dbReference type="EMBL" id="JACVVK020000821">
    <property type="protein sequence ID" value="KAK7443157.1"/>
    <property type="molecule type" value="Genomic_DNA"/>
</dbReference>
<evidence type="ECO:0000256" key="1">
    <source>
        <dbReference type="SAM" id="MobiDB-lite"/>
    </source>
</evidence>
<sequence length="62" mass="6966">RPVLTIQSRIHVGVEQDSEKCFVTKRYDDKRNGNASRGDPWLHGGAGGLDRDESRQSVDEEP</sequence>
<feature type="compositionally biased region" description="Basic and acidic residues" evidence="1">
    <location>
        <begin position="49"/>
        <end position="62"/>
    </location>
</feature>
<feature type="non-terminal residue" evidence="2">
    <location>
        <position position="1"/>
    </location>
</feature>
<gene>
    <name evidence="2" type="ORF">BaRGS_00040471</name>
</gene>
<organism evidence="2 3">
    <name type="scientific">Batillaria attramentaria</name>
    <dbReference type="NCBI Taxonomy" id="370345"/>
    <lineage>
        <taxon>Eukaryota</taxon>
        <taxon>Metazoa</taxon>
        <taxon>Spiralia</taxon>
        <taxon>Lophotrochozoa</taxon>
        <taxon>Mollusca</taxon>
        <taxon>Gastropoda</taxon>
        <taxon>Caenogastropoda</taxon>
        <taxon>Sorbeoconcha</taxon>
        <taxon>Cerithioidea</taxon>
        <taxon>Batillariidae</taxon>
        <taxon>Batillaria</taxon>
    </lineage>
</organism>
<dbReference type="Proteomes" id="UP001519460">
    <property type="component" value="Unassembled WGS sequence"/>
</dbReference>
<feature type="region of interest" description="Disordered" evidence="1">
    <location>
        <begin position="26"/>
        <end position="62"/>
    </location>
</feature>
<evidence type="ECO:0000313" key="3">
    <source>
        <dbReference type="Proteomes" id="UP001519460"/>
    </source>
</evidence>
<evidence type="ECO:0000313" key="2">
    <source>
        <dbReference type="EMBL" id="KAK7443157.1"/>
    </source>
</evidence>